<protein>
    <recommendedName>
        <fullName evidence="1">Primase C-terminal 1 domain-containing protein</fullName>
    </recommendedName>
</protein>
<dbReference type="EMBL" id="CP042807">
    <property type="protein sequence ID" value="QEE24705.1"/>
    <property type="molecule type" value="Genomic_DNA"/>
</dbReference>
<dbReference type="Proteomes" id="UP000321807">
    <property type="component" value="Chromosome"/>
</dbReference>
<gene>
    <name evidence="2" type="ORF">CS053_09465</name>
</gene>
<proteinExistence type="predicted"/>
<dbReference type="Gene3D" id="3.30.70.1790">
    <property type="entry name" value="RepB DNA-primase, N-terminal domain"/>
    <property type="match status" value="1"/>
</dbReference>
<accession>A0A5B9E182</accession>
<dbReference type="Pfam" id="PF16793">
    <property type="entry name" value="RepB_primase"/>
    <property type="match status" value="1"/>
</dbReference>
<dbReference type="KEGG" id="rgl:CS053_09465"/>
<sequence>MGAAETWDVPAIDLDAASVFLARLGSGFTFQTFDETGGKRGDLNRVLHGDLTQHAATLARLNQRGAGVFVMVNAGDGKARKAGNVQAVRAVFADLDGAPLAPVRAANLVPHAIVESSPGRWHTYWLADGVPLEQFKSLQQAIAARFASDPKVCDLPRVMRLPGFLHNKGEPFLSRIIEQHHKPPYPYAAIVAWLGFGEASNEAPAPARITPVRKLADTIPEGERNSTLFALARGLVNRGITPQGVNERLQRMNAERCQPPLCASEVDAIAAHASGYGAQGWSILLYALQDSAEWRALPAASVAIVLAFYRRFDGSNNGRLCVPWSDFNGQHGIDSSRRFYEYLRRAVSAGFLIQTAEPRNGQTGRVPAMYAIPVQYLPKCQNSTWGHVSKQHT</sequence>
<feature type="domain" description="Primase C-terminal 1" evidence="1">
    <location>
        <begin position="213"/>
        <end position="279"/>
    </location>
</feature>
<evidence type="ECO:0000313" key="2">
    <source>
        <dbReference type="EMBL" id="QEE24705.1"/>
    </source>
</evidence>
<reference evidence="2 3" key="1">
    <citation type="submission" date="2019-08" db="EMBL/GenBank/DDBJ databases">
        <title>Complete genome sequence of Rhodanobacter glycinis strain T01E-68 isolated from tomato root.</title>
        <authorList>
            <person name="Weon H.-Y."/>
            <person name="Lee S.A."/>
        </authorList>
    </citation>
    <scope>NUCLEOTIDE SEQUENCE [LARGE SCALE GENOMIC DNA]</scope>
    <source>
        <strain evidence="2 3">T01E-68</strain>
    </source>
</reference>
<dbReference type="InterPro" id="IPR039459">
    <property type="entry name" value="RepB-like_DNA_primase_dom"/>
</dbReference>
<dbReference type="AlphaFoldDB" id="A0A5B9E182"/>
<name>A0A5B9E182_9GAMM</name>
<dbReference type="InterPro" id="IPR014820">
    <property type="entry name" value="PriCT_1"/>
</dbReference>
<evidence type="ECO:0000313" key="3">
    <source>
        <dbReference type="Proteomes" id="UP000321807"/>
    </source>
</evidence>
<evidence type="ECO:0000259" key="1">
    <source>
        <dbReference type="SMART" id="SM00942"/>
    </source>
</evidence>
<organism evidence="2 3">
    <name type="scientific">Rhodanobacter glycinis</name>
    <dbReference type="NCBI Taxonomy" id="582702"/>
    <lineage>
        <taxon>Bacteria</taxon>
        <taxon>Pseudomonadati</taxon>
        <taxon>Pseudomonadota</taxon>
        <taxon>Gammaproteobacteria</taxon>
        <taxon>Lysobacterales</taxon>
        <taxon>Rhodanobacteraceae</taxon>
        <taxon>Rhodanobacter</taxon>
    </lineage>
</organism>
<dbReference type="SMART" id="SM00942">
    <property type="entry name" value="PriCT_1"/>
    <property type="match status" value="1"/>
</dbReference>
<dbReference type="Pfam" id="PF08708">
    <property type="entry name" value="PriCT_1"/>
    <property type="match status" value="1"/>
</dbReference>